<dbReference type="STRING" id="429701.A0A2G9H3P9"/>
<dbReference type="PANTHER" id="PTHR10641">
    <property type="entry name" value="MYB FAMILY TRANSCRIPTION FACTOR"/>
    <property type="match status" value="1"/>
</dbReference>
<keyword evidence="5" id="KW-0804">Transcription</keyword>
<dbReference type="CDD" id="cd00167">
    <property type="entry name" value="SANT"/>
    <property type="match status" value="2"/>
</dbReference>
<dbReference type="InterPro" id="IPR001005">
    <property type="entry name" value="SANT/Myb"/>
</dbReference>
<dbReference type="GO" id="GO:0005634">
    <property type="term" value="C:nucleus"/>
    <property type="evidence" value="ECO:0007669"/>
    <property type="project" value="UniProtKB-SubCell"/>
</dbReference>
<gene>
    <name evidence="9" type="ORF">CDL12_15247</name>
</gene>
<evidence type="ECO:0000313" key="9">
    <source>
        <dbReference type="EMBL" id="PIN12147.1"/>
    </source>
</evidence>
<dbReference type="EMBL" id="NKXS01002778">
    <property type="protein sequence ID" value="PIN12147.1"/>
    <property type="molecule type" value="Genomic_DNA"/>
</dbReference>
<evidence type="ECO:0000256" key="5">
    <source>
        <dbReference type="ARBA" id="ARBA00023163"/>
    </source>
</evidence>
<protein>
    <submittedName>
        <fullName evidence="9">Transcription factor, Myb superfamily</fullName>
    </submittedName>
</protein>
<dbReference type="Gene3D" id="1.10.10.60">
    <property type="entry name" value="Homeodomain-like"/>
    <property type="match status" value="2"/>
</dbReference>
<dbReference type="InterPro" id="IPR009057">
    <property type="entry name" value="Homeodomain-like_sf"/>
</dbReference>
<dbReference type="InterPro" id="IPR015495">
    <property type="entry name" value="Myb_TF_plants"/>
</dbReference>
<dbReference type="GO" id="GO:0003677">
    <property type="term" value="F:DNA binding"/>
    <property type="evidence" value="ECO:0007669"/>
    <property type="project" value="UniProtKB-KW"/>
</dbReference>
<keyword evidence="2" id="KW-0677">Repeat</keyword>
<keyword evidence="10" id="KW-1185">Reference proteome</keyword>
<dbReference type="PROSITE" id="PS50090">
    <property type="entry name" value="MYB_LIKE"/>
    <property type="match status" value="2"/>
</dbReference>
<dbReference type="AlphaFoldDB" id="A0A2G9H3P9"/>
<evidence type="ECO:0000259" key="7">
    <source>
        <dbReference type="PROSITE" id="PS50090"/>
    </source>
</evidence>
<dbReference type="OrthoDB" id="2143914at2759"/>
<dbReference type="SUPFAM" id="SSF46689">
    <property type="entry name" value="Homeodomain-like"/>
    <property type="match status" value="1"/>
</dbReference>
<comment type="subcellular location">
    <subcellularLocation>
        <location evidence="1">Nucleus</location>
    </subcellularLocation>
</comment>
<dbReference type="FunFam" id="1.10.10.60:FF:000015">
    <property type="entry name" value="Transcription factor RAX3"/>
    <property type="match status" value="1"/>
</dbReference>
<dbReference type="PANTHER" id="PTHR10641:SF1103">
    <property type="entry name" value="TRANSCRIPTION FACTOR MYB72"/>
    <property type="match status" value="1"/>
</dbReference>
<accession>A0A2G9H3P9</accession>
<feature type="domain" description="Myb-like" evidence="7">
    <location>
        <begin position="64"/>
        <end position="114"/>
    </location>
</feature>
<dbReference type="Pfam" id="PF00249">
    <property type="entry name" value="Myb_DNA-binding"/>
    <property type="match status" value="2"/>
</dbReference>
<keyword evidence="4" id="KW-0238">DNA-binding</keyword>
<dbReference type="PROSITE" id="PS51294">
    <property type="entry name" value="HTH_MYB"/>
    <property type="match status" value="2"/>
</dbReference>
<sequence>MGKGRAPCCDKSKVRAGPWSPAEDLRLINFIQKHGHSNWRALPKQAGLLRCGKSCRLRWINYLRPDVKRGDFTPEEEQTIINLHSSFGNKWSKIASHLPGRTDNEIKNLWNTHLKKRLLTGNSTSADNCNKTQAKHSITDYSASSSCASTSVTSDSPSTSCASNYENIIIPTDFDTDFWEFVESLDPLLQSTRTEQNDLNQIFNDAPIIAENVDIQQAEFRNSLRHLEKELGLTSDDGDRPPFKDQEMNLDSEVICSHAWEWDCSTSRSPPRALAS</sequence>
<organism evidence="9 10">
    <name type="scientific">Handroanthus impetiginosus</name>
    <dbReference type="NCBI Taxonomy" id="429701"/>
    <lineage>
        <taxon>Eukaryota</taxon>
        <taxon>Viridiplantae</taxon>
        <taxon>Streptophyta</taxon>
        <taxon>Embryophyta</taxon>
        <taxon>Tracheophyta</taxon>
        <taxon>Spermatophyta</taxon>
        <taxon>Magnoliopsida</taxon>
        <taxon>eudicotyledons</taxon>
        <taxon>Gunneridae</taxon>
        <taxon>Pentapetalae</taxon>
        <taxon>asterids</taxon>
        <taxon>lamiids</taxon>
        <taxon>Lamiales</taxon>
        <taxon>Bignoniaceae</taxon>
        <taxon>Crescentiina</taxon>
        <taxon>Tabebuia alliance</taxon>
        <taxon>Handroanthus</taxon>
    </lineage>
</organism>
<feature type="domain" description="Myb-like" evidence="7">
    <location>
        <begin position="11"/>
        <end position="63"/>
    </location>
</feature>
<keyword evidence="3" id="KW-0805">Transcription regulation</keyword>
<dbReference type="InterPro" id="IPR017930">
    <property type="entry name" value="Myb_dom"/>
</dbReference>
<reference evidence="10" key="1">
    <citation type="journal article" date="2018" name="Gigascience">
        <title>Genome assembly of the Pink Ipe (Handroanthus impetiginosus, Bignoniaceae), a highly valued, ecologically keystone Neotropical timber forest tree.</title>
        <authorList>
            <person name="Silva-Junior O.B."/>
            <person name="Grattapaglia D."/>
            <person name="Novaes E."/>
            <person name="Collevatti R.G."/>
        </authorList>
    </citation>
    <scope>NUCLEOTIDE SEQUENCE [LARGE SCALE GENOMIC DNA]</scope>
    <source>
        <strain evidence="10">cv. UFG-1</strain>
    </source>
</reference>
<evidence type="ECO:0000256" key="6">
    <source>
        <dbReference type="ARBA" id="ARBA00023242"/>
    </source>
</evidence>
<evidence type="ECO:0000256" key="3">
    <source>
        <dbReference type="ARBA" id="ARBA00023015"/>
    </source>
</evidence>
<evidence type="ECO:0000256" key="4">
    <source>
        <dbReference type="ARBA" id="ARBA00023125"/>
    </source>
</evidence>
<dbReference type="Proteomes" id="UP000231279">
    <property type="component" value="Unassembled WGS sequence"/>
</dbReference>
<keyword evidence="6" id="KW-0539">Nucleus</keyword>
<feature type="domain" description="HTH myb-type" evidence="8">
    <location>
        <begin position="11"/>
        <end position="63"/>
    </location>
</feature>
<proteinExistence type="predicted"/>
<evidence type="ECO:0000259" key="8">
    <source>
        <dbReference type="PROSITE" id="PS51294"/>
    </source>
</evidence>
<name>A0A2G9H3P9_9LAMI</name>
<evidence type="ECO:0000256" key="2">
    <source>
        <dbReference type="ARBA" id="ARBA00022737"/>
    </source>
</evidence>
<evidence type="ECO:0000256" key="1">
    <source>
        <dbReference type="ARBA" id="ARBA00004123"/>
    </source>
</evidence>
<evidence type="ECO:0000313" key="10">
    <source>
        <dbReference type="Proteomes" id="UP000231279"/>
    </source>
</evidence>
<comment type="caution">
    <text evidence="9">The sequence shown here is derived from an EMBL/GenBank/DDBJ whole genome shotgun (WGS) entry which is preliminary data.</text>
</comment>
<dbReference type="SMART" id="SM00717">
    <property type="entry name" value="SANT"/>
    <property type="match status" value="2"/>
</dbReference>
<feature type="domain" description="HTH myb-type" evidence="8">
    <location>
        <begin position="64"/>
        <end position="118"/>
    </location>
</feature>